<dbReference type="InterPro" id="IPR004720">
    <property type="entry name" value="PTS_IIB_sorbose-sp"/>
</dbReference>
<keyword evidence="7" id="KW-0418">Kinase</keyword>
<dbReference type="AlphaFoldDB" id="A0A242A6J1"/>
<evidence type="ECO:0000256" key="1">
    <source>
        <dbReference type="ARBA" id="ARBA00004496"/>
    </source>
</evidence>
<evidence type="ECO:0000256" key="6">
    <source>
        <dbReference type="ARBA" id="ARBA00022683"/>
    </source>
</evidence>
<keyword evidence="5" id="KW-0808">Transferase</keyword>
<protein>
    <recommendedName>
        <fullName evidence="8">PTS EIIB type-4 domain-containing protein</fullName>
    </recommendedName>
</protein>
<dbReference type="STRING" id="1834191.A5886_001428"/>
<keyword evidence="2" id="KW-0813">Transport</keyword>
<dbReference type="PROSITE" id="PS51101">
    <property type="entry name" value="PTS_EIIB_TYPE_4"/>
    <property type="match status" value="1"/>
</dbReference>
<keyword evidence="10" id="KW-1185">Reference proteome</keyword>
<reference evidence="9 10" key="1">
    <citation type="submission" date="2017-05" db="EMBL/GenBank/DDBJ databases">
        <title>The Genome Sequence of Enterococcus sp. 8G7_MSG3316.</title>
        <authorList>
            <consortium name="The Broad Institute Genomics Platform"/>
            <consortium name="The Broad Institute Genomic Center for Infectious Diseases"/>
            <person name="Earl A."/>
            <person name="Manson A."/>
            <person name="Schwartman J."/>
            <person name="Gilmore M."/>
            <person name="Abouelleil A."/>
            <person name="Cao P."/>
            <person name="Chapman S."/>
            <person name="Cusick C."/>
            <person name="Shea T."/>
            <person name="Young S."/>
            <person name="Neafsey D."/>
            <person name="Nusbaum C."/>
            <person name="Birren B."/>
        </authorList>
    </citation>
    <scope>NUCLEOTIDE SEQUENCE [LARGE SCALE GENOMIC DNA]</scope>
    <source>
        <strain evidence="9 10">8G7_MSG3316</strain>
    </source>
</reference>
<sequence length="160" mass="18285">MAIELVRIDDRLIHGQVVTTWVKQKRIEQILIINDDIVNDPVQKSVFDMMAPQDVLVKTFSIHKFIEVYHKTTIKRRTLILLTNSVDALALCQGGVDFNTLNLGGMKNKPGRKQYTKAVSLNEEELKALKMINETGVKVEIQMIPSEKILTLNDLERNEK</sequence>
<accession>A0A242A6J1</accession>
<dbReference type="GO" id="GO:0005737">
    <property type="term" value="C:cytoplasm"/>
    <property type="evidence" value="ECO:0007669"/>
    <property type="project" value="UniProtKB-SubCell"/>
</dbReference>
<comment type="caution">
    <text evidence="9">The sequence shown here is derived from an EMBL/GenBank/DDBJ whole genome shotgun (WGS) entry which is preliminary data.</text>
</comment>
<dbReference type="EMBL" id="NGKU01000001">
    <property type="protein sequence ID" value="OTN76351.1"/>
    <property type="molecule type" value="Genomic_DNA"/>
</dbReference>
<feature type="domain" description="PTS EIIB type-4" evidence="8">
    <location>
        <begin position="1"/>
        <end position="160"/>
    </location>
</feature>
<dbReference type="OrthoDB" id="9788818at2"/>
<dbReference type="Gene3D" id="3.40.35.10">
    <property type="entry name" value="Phosphotransferase system, sorbose subfamily IIB component"/>
    <property type="match status" value="1"/>
</dbReference>
<organism evidence="9 10">
    <name type="scientific">Candidatus Enterococcus testudinis</name>
    <dbReference type="NCBI Taxonomy" id="1834191"/>
    <lineage>
        <taxon>Bacteria</taxon>
        <taxon>Bacillati</taxon>
        <taxon>Bacillota</taxon>
        <taxon>Bacilli</taxon>
        <taxon>Lactobacillales</taxon>
        <taxon>Enterococcaceae</taxon>
        <taxon>Enterococcus</taxon>
    </lineage>
</organism>
<keyword evidence="4" id="KW-0762">Sugar transport</keyword>
<evidence type="ECO:0000313" key="9">
    <source>
        <dbReference type="EMBL" id="OTN76351.1"/>
    </source>
</evidence>
<evidence type="ECO:0000256" key="2">
    <source>
        <dbReference type="ARBA" id="ARBA00022448"/>
    </source>
</evidence>
<evidence type="ECO:0000256" key="7">
    <source>
        <dbReference type="ARBA" id="ARBA00022777"/>
    </source>
</evidence>
<evidence type="ECO:0000259" key="8">
    <source>
        <dbReference type="PROSITE" id="PS51101"/>
    </source>
</evidence>
<gene>
    <name evidence="9" type="ORF">A5886_001428</name>
</gene>
<evidence type="ECO:0000313" key="10">
    <source>
        <dbReference type="Proteomes" id="UP000195043"/>
    </source>
</evidence>
<evidence type="ECO:0000256" key="5">
    <source>
        <dbReference type="ARBA" id="ARBA00022679"/>
    </source>
</evidence>
<name>A0A242A6J1_9ENTE</name>
<dbReference type="Pfam" id="PF03830">
    <property type="entry name" value="PTSIIB_sorb"/>
    <property type="match status" value="1"/>
</dbReference>
<dbReference type="GO" id="GO:0008982">
    <property type="term" value="F:protein-N(PI)-phosphohistidine-sugar phosphotransferase activity"/>
    <property type="evidence" value="ECO:0007669"/>
    <property type="project" value="InterPro"/>
</dbReference>
<keyword evidence="6" id="KW-0598">Phosphotransferase system</keyword>
<dbReference type="GO" id="GO:0016301">
    <property type="term" value="F:kinase activity"/>
    <property type="evidence" value="ECO:0007669"/>
    <property type="project" value="UniProtKB-KW"/>
</dbReference>
<dbReference type="RefSeq" id="WP_086274319.1">
    <property type="nucleotide sequence ID" value="NZ_NGKU01000001.1"/>
</dbReference>
<evidence type="ECO:0000256" key="4">
    <source>
        <dbReference type="ARBA" id="ARBA00022597"/>
    </source>
</evidence>
<dbReference type="SUPFAM" id="SSF52728">
    <property type="entry name" value="PTS IIb component"/>
    <property type="match status" value="1"/>
</dbReference>
<dbReference type="InterPro" id="IPR036667">
    <property type="entry name" value="PTS_IIB_sorbose-sp_sf"/>
</dbReference>
<proteinExistence type="predicted"/>
<dbReference type="GO" id="GO:0009401">
    <property type="term" value="P:phosphoenolpyruvate-dependent sugar phosphotransferase system"/>
    <property type="evidence" value="ECO:0007669"/>
    <property type="project" value="UniProtKB-KW"/>
</dbReference>
<keyword evidence="3" id="KW-0963">Cytoplasm</keyword>
<dbReference type="Proteomes" id="UP000195043">
    <property type="component" value="Unassembled WGS sequence"/>
</dbReference>
<evidence type="ECO:0000256" key="3">
    <source>
        <dbReference type="ARBA" id="ARBA00022490"/>
    </source>
</evidence>
<comment type="subcellular location">
    <subcellularLocation>
        <location evidence="1">Cytoplasm</location>
    </subcellularLocation>
</comment>